<feature type="transmembrane region" description="Helical" evidence="1">
    <location>
        <begin position="89"/>
        <end position="111"/>
    </location>
</feature>
<reference evidence="3 4" key="1">
    <citation type="submission" date="2020-03" db="EMBL/GenBank/DDBJ databases">
        <title>Genomic Encyclopedia of Type Strains, Phase IV (KMG-IV): sequencing the most valuable type-strain genomes for metagenomic binning, comparative biology and taxonomic classification.</title>
        <authorList>
            <person name="Goeker M."/>
        </authorList>
    </citation>
    <scope>NUCLEOTIDE SEQUENCE [LARGE SCALE GENOMIC DNA]</scope>
    <source>
        <strain evidence="3 4">DSM 26613</strain>
    </source>
</reference>
<dbReference type="InterPro" id="IPR037185">
    <property type="entry name" value="EmrE-like"/>
</dbReference>
<feature type="transmembrane region" description="Helical" evidence="1">
    <location>
        <begin position="179"/>
        <end position="198"/>
    </location>
</feature>
<dbReference type="Proteomes" id="UP000783934">
    <property type="component" value="Unassembled WGS sequence"/>
</dbReference>
<feature type="domain" description="EamA" evidence="2">
    <location>
        <begin position="185"/>
        <end position="313"/>
    </location>
</feature>
<feature type="transmembrane region" description="Helical" evidence="1">
    <location>
        <begin position="147"/>
        <end position="167"/>
    </location>
</feature>
<feature type="transmembrane region" description="Helical" evidence="1">
    <location>
        <begin position="28"/>
        <end position="51"/>
    </location>
</feature>
<keyword evidence="4" id="KW-1185">Reference proteome</keyword>
<feature type="transmembrane region" description="Helical" evidence="1">
    <location>
        <begin position="243"/>
        <end position="264"/>
    </location>
</feature>
<evidence type="ECO:0000259" key="2">
    <source>
        <dbReference type="Pfam" id="PF00892"/>
    </source>
</evidence>
<evidence type="ECO:0000256" key="1">
    <source>
        <dbReference type="SAM" id="Phobius"/>
    </source>
</evidence>
<feature type="domain" description="EamA" evidence="2">
    <location>
        <begin position="30"/>
        <end position="160"/>
    </location>
</feature>
<dbReference type="PANTHER" id="PTHR22911">
    <property type="entry name" value="ACYL-MALONYL CONDENSING ENZYME-RELATED"/>
    <property type="match status" value="1"/>
</dbReference>
<sequence length="326" mass="35581">MSYALEYKVYTGANSTDMTSPSPLPRHIAIAIILCLGSGFAANHVSARIAFDAGTGLLTAILFRAGLSFITLLWYLVWTKQPLSLPKKFAKWQLSLGVLICLQSLCIFSAVARIPVAIALLVANSFPILLALLTWALGGVKPTRQSLIIMGIIFFGLIWVLDLPSWFQQTTVLDQNWYTGLSFAFGAACCFSLALWITEHKLGLLSGPVRSLYTIAIVLLIIIVLAFSGVLENSVQLPYTQKGWLALTLVGVLYTLSFIGLFVFAPKLNMAINSPAMNIEPVTSLFLAWLFLDQVFSLNQLFGGAIVLVGIVSLAYLNSISKRKIN</sequence>
<organism evidence="3 4">
    <name type="scientific">Paenalcaligenes hominis</name>
    <dbReference type="NCBI Taxonomy" id="643674"/>
    <lineage>
        <taxon>Bacteria</taxon>
        <taxon>Pseudomonadati</taxon>
        <taxon>Pseudomonadota</taxon>
        <taxon>Betaproteobacteria</taxon>
        <taxon>Burkholderiales</taxon>
        <taxon>Alcaligenaceae</taxon>
        <taxon>Paenalcaligenes</taxon>
    </lineage>
</organism>
<feature type="transmembrane region" description="Helical" evidence="1">
    <location>
        <begin position="117"/>
        <end position="140"/>
    </location>
</feature>
<feature type="transmembrane region" description="Helical" evidence="1">
    <location>
        <begin position="210"/>
        <end position="231"/>
    </location>
</feature>
<evidence type="ECO:0000313" key="3">
    <source>
        <dbReference type="EMBL" id="NJB65150.1"/>
    </source>
</evidence>
<dbReference type="SUPFAM" id="SSF103481">
    <property type="entry name" value="Multidrug resistance efflux transporter EmrE"/>
    <property type="match status" value="2"/>
</dbReference>
<feature type="transmembrane region" description="Helical" evidence="1">
    <location>
        <begin position="57"/>
        <end position="77"/>
    </location>
</feature>
<feature type="transmembrane region" description="Helical" evidence="1">
    <location>
        <begin position="298"/>
        <end position="317"/>
    </location>
</feature>
<evidence type="ECO:0000313" key="4">
    <source>
        <dbReference type="Proteomes" id="UP000783934"/>
    </source>
</evidence>
<keyword evidence="1" id="KW-0472">Membrane</keyword>
<comment type="caution">
    <text evidence="3">The sequence shown here is derived from an EMBL/GenBank/DDBJ whole genome shotgun (WGS) entry which is preliminary data.</text>
</comment>
<keyword evidence="1" id="KW-1133">Transmembrane helix</keyword>
<keyword evidence="1" id="KW-0812">Transmembrane</keyword>
<accession>A0ABX0WQ95</accession>
<dbReference type="EMBL" id="JAATIZ010000002">
    <property type="protein sequence ID" value="NJB65150.1"/>
    <property type="molecule type" value="Genomic_DNA"/>
</dbReference>
<name>A0ABX0WQ95_9BURK</name>
<dbReference type="InterPro" id="IPR000620">
    <property type="entry name" value="EamA_dom"/>
</dbReference>
<proteinExistence type="predicted"/>
<gene>
    <name evidence="3" type="ORF">GGR41_001379</name>
</gene>
<dbReference type="Pfam" id="PF00892">
    <property type="entry name" value="EamA"/>
    <property type="match status" value="2"/>
</dbReference>
<protein>
    <submittedName>
        <fullName evidence="3">Drug/metabolite transporter (DMT)-like permease</fullName>
    </submittedName>
</protein>
<dbReference type="RefSeq" id="WP_229711032.1">
    <property type="nucleotide sequence ID" value="NZ_BMCQ01000001.1"/>
</dbReference>
<dbReference type="Gene3D" id="1.10.3730.20">
    <property type="match status" value="1"/>
</dbReference>